<evidence type="ECO:0000313" key="2">
    <source>
        <dbReference type="Proteomes" id="UP000265520"/>
    </source>
</evidence>
<dbReference type="EMBL" id="LXQA010129139">
    <property type="protein sequence ID" value="MCI22197.1"/>
    <property type="molecule type" value="Genomic_DNA"/>
</dbReference>
<comment type="caution">
    <text evidence="1">The sequence shown here is derived from an EMBL/GenBank/DDBJ whole genome shotgun (WGS) entry which is preliminary data.</text>
</comment>
<name>A0A392QEC0_9FABA</name>
<keyword evidence="2" id="KW-1185">Reference proteome</keyword>
<sequence length="60" mass="6721">MEHKRDETETDARSTGFVRPSVQRAFTVFSFNFPLLHMAGNPVSIYLDICSLGQSKANMA</sequence>
<protein>
    <submittedName>
        <fullName evidence="1">Uncharacterized protein</fullName>
    </submittedName>
</protein>
<dbReference type="Proteomes" id="UP000265520">
    <property type="component" value="Unassembled WGS sequence"/>
</dbReference>
<accession>A0A392QEC0</accession>
<organism evidence="1 2">
    <name type="scientific">Trifolium medium</name>
    <dbReference type="NCBI Taxonomy" id="97028"/>
    <lineage>
        <taxon>Eukaryota</taxon>
        <taxon>Viridiplantae</taxon>
        <taxon>Streptophyta</taxon>
        <taxon>Embryophyta</taxon>
        <taxon>Tracheophyta</taxon>
        <taxon>Spermatophyta</taxon>
        <taxon>Magnoliopsida</taxon>
        <taxon>eudicotyledons</taxon>
        <taxon>Gunneridae</taxon>
        <taxon>Pentapetalae</taxon>
        <taxon>rosids</taxon>
        <taxon>fabids</taxon>
        <taxon>Fabales</taxon>
        <taxon>Fabaceae</taxon>
        <taxon>Papilionoideae</taxon>
        <taxon>50 kb inversion clade</taxon>
        <taxon>NPAAA clade</taxon>
        <taxon>Hologalegina</taxon>
        <taxon>IRL clade</taxon>
        <taxon>Trifolieae</taxon>
        <taxon>Trifolium</taxon>
    </lineage>
</organism>
<dbReference type="AlphaFoldDB" id="A0A392QEC0"/>
<reference evidence="1 2" key="1">
    <citation type="journal article" date="2018" name="Front. Plant Sci.">
        <title>Red Clover (Trifolium pratense) and Zigzag Clover (T. medium) - A Picture of Genomic Similarities and Differences.</title>
        <authorList>
            <person name="Dluhosova J."/>
            <person name="Istvanek J."/>
            <person name="Nedelnik J."/>
            <person name="Repkova J."/>
        </authorList>
    </citation>
    <scope>NUCLEOTIDE SEQUENCE [LARGE SCALE GENOMIC DNA]</scope>
    <source>
        <strain evidence="2">cv. 10/8</strain>
        <tissue evidence="1">Leaf</tissue>
    </source>
</reference>
<evidence type="ECO:0000313" key="1">
    <source>
        <dbReference type="EMBL" id="MCI22197.1"/>
    </source>
</evidence>
<proteinExistence type="predicted"/>